<keyword evidence="2" id="KW-0479">Metal-binding</keyword>
<dbReference type="InterPro" id="IPR013087">
    <property type="entry name" value="Znf_C2H2_type"/>
</dbReference>
<dbReference type="GO" id="GO:0005634">
    <property type="term" value="C:nucleus"/>
    <property type="evidence" value="ECO:0007669"/>
    <property type="project" value="UniProtKB-SubCell"/>
</dbReference>
<feature type="domain" description="C2H2-type" evidence="10">
    <location>
        <begin position="69"/>
        <end position="96"/>
    </location>
</feature>
<keyword evidence="3" id="KW-0677">Repeat</keyword>
<reference evidence="11 12" key="1">
    <citation type="journal article" date="2018" name="Sci. Data">
        <title>The draft genome sequence of cork oak.</title>
        <authorList>
            <person name="Ramos A.M."/>
            <person name="Usie A."/>
            <person name="Barbosa P."/>
            <person name="Barros P.M."/>
            <person name="Capote T."/>
            <person name="Chaves I."/>
            <person name="Simoes F."/>
            <person name="Abreu I."/>
            <person name="Carrasquinho I."/>
            <person name="Faro C."/>
            <person name="Guimaraes J.B."/>
            <person name="Mendonca D."/>
            <person name="Nobrega F."/>
            <person name="Rodrigues L."/>
            <person name="Saibo N.J.M."/>
            <person name="Varela M.C."/>
            <person name="Egas C."/>
            <person name="Matos J."/>
            <person name="Miguel C.M."/>
            <person name="Oliveira M.M."/>
            <person name="Ricardo C.P."/>
            <person name="Goncalves S."/>
        </authorList>
    </citation>
    <scope>NUCLEOTIDE SEQUENCE [LARGE SCALE GENOMIC DNA]</scope>
    <source>
        <strain evidence="12">cv. HL8</strain>
    </source>
</reference>
<keyword evidence="4 9" id="KW-0863">Zinc-finger</keyword>
<keyword evidence="12" id="KW-1185">Reference proteome</keyword>
<keyword evidence="6" id="KW-0805">Transcription regulation</keyword>
<accession>A0AAW0LRE0</accession>
<feature type="domain" description="C2H2-type" evidence="10">
    <location>
        <begin position="187"/>
        <end position="214"/>
    </location>
</feature>
<keyword evidence="7" id="KW-0804">Transcription</keyword>
<dbReference type="PROSITE" id="PS50157">
    <property type="entry name" value="ZINC_FINGER_C2H2_2"/>
    <property type="match status" value="4"/>
</dbReference>
<dbReference type="Proteomes" id="UP000237347">
    <property type="component" value="Unassembled WGS sequence"/>
</dbReference>
<name>A0AAW0LRE0_QUESU</name>
<evidence type="ECO:0000256" key="4">
    <source>
        <dbReference type="ARBA" id="ARBA00022771"/>
    </source>
</evidence>
<keyword evidence="8" id="KW-0539">Nucleus</keyword>
<comment type="caution">
    <text evidence="11">The sequence shown here is derived from an EMBL/GenBank/DDBJ whole genome shotgun (WGS) entry which is preliminary data.</text>
</comment>
<keyword evidence="5" id="KW-0862">Zinc</keyword>
<evidence type="ECO:0000256" key="2">
    <source>
        <dbReference type="ARBA" id="ARBA00022723"/>
    </source>
</evidence>
<dbReference type="SUPFAM" id="SSF57667">
    <property type="entry name" value="beta-beta-alpha zinc fingers"/>
    <property type="match status" value="2"/>
</dbReference>
<dbReference type="InterPro" id="IPR036236">
    <property type="entry name" value="Znf_C2H2_sf"/>
</dbReference>
<dbReference type="GO" id="GO:0008270">
    <property type="term" value="F:zinc ion binding"/>
    <property type="evidence" value="ECO:0007669"/>
    <property type="project" value="UniProtKB-KW"/>
</dbReference>
<evidence type="ECO:0000313" key="11">
    <source>
        <dbReference type="EMBL" id="KAK7853033.1"/>
    </source>
</evidence>
<dbReference type="GO" id="GO:0006950">
    <property type="term" value="P:response to stress"/>
    <property type="evidence" value="ECO:0007669"/>
    <property type="project" value="TreeGrafter"/>
</dbReference>
<evidence type="ECO:0000313" key="12">
    <source>
        <dbReference type="Proteomes" id="UP000237347"/>
    </source>
</evidence>
<proteinExistence type="predicted"/>
<evidence type="ECO:0000256" key="8">
    <source>
        <dbReference type="ARBA" id="ARBA00023242"/>
    </source>
</evidence>
<dbReference type="Gene3D" id="3.30.160.60">
    <property type="entry name" value="Classic Zinc Finger"/>
    <property type="match status" value="2"/>
</dbReference>
<evidence type="ECO:0000256" key="1">
    <source>
        <dbReference type="ARBA" id="ARBA00004123"/>
    </source>
</evidence>
<gene>
    <name evidence="11" type="primary">ZAT11_6</name>
    <name evidence="11" type="ORF">CFP56_037144</name>
</gene>
<feature type="domain" description="C2H2-type" evidence="10">
    <location>
        <begin position="20"/>
        <end position="48"/>
    </location>
</feature>
<dbReference type="PANTHER" id="PTHR26374">
    <property type="entry name" value="ZINC FINGER PROTEIN ZAT5"/>
    <property type="match status" value="1"/>
</dbReference>
<dbReference type="Pfam" id="PF13912">
    <property type="entry name" value="zf-C2H2_6"/>
    <property type="match status" value="4"/>
</dbReference>
<dbReference type="PROSITE" id="PS00028">
    <property type="entry name" value="ZINC_FINGER_C2H2_1"/>
    <property type="match status" value="4"/>
</dbReference>
<dbReference type="EMBL" id="PKMF04000069">
    <property type="protein sequence ID" value="KAK7853033.1"/>
    <property type="molecule type" value="Genomic_DNA"/>
</dbReference>
<protein>
    <submittedName>
        <fullName evidence="11">Zinc finger protein zat11</fullName>
    </submittedName>
</protein>
<evidence type="ECO:0000256" key="6">
    <source>
        <dbReference type="ARBA" id="ARBA00023015"/>
    </source>
</evidence>
<comment type="subcellular location">
    <subcellularLocation>
        <location evidence="1">Nucleus</location>
    </subcellularLocation>
</comment>
<dbReference type="GO" id="GO:0010200">
    <property type="term" value="P:response to chitin"/>
    <property type="evidence" value="ECO:0007669"/>
    <property type="project" value="TreeGrafter"/>
</dbReference>
<evidence type="ECO:0000256" key="3">
    <source>
        <dbReference type="ARBA" id="ARBA00022737"/>
    </source>
</evidence>
<evidence type="ECO:0000256" key="7">
    <source>
        <dbReference type="ARBA" id="ARBA00023163"/>
    </source>
</evidence>
<evidence type="ECO:0000256" key="5">
    <source>
        <dbReference type="ARBA" id="ARBA00022833"/>
    </source>
</evidence>
<dbReference type="SMART" id="SM00355">
    <property type="entry name" value="ZnF_C2H2"/>
    <property type="match status" value="4"/>
</dbReference>
<evidence type="ECO:0000256" key="9">
    <source>
        <dbReference type="PROSITE-ProRule" id="PRU00042"/>
    </source>
</evidence>
<dbReference type="AlphaFoldDB" id="A0AAW0LRE0"/>
<evidence type="ECO:0000259" key="10">
    <source>
        <dbReference type="PROSITE" id="PS50157"/>
    </source>
</evidence>
<feature type="domain" description="C2H2-type" evidence="10">
    <location>
        <begin position="138"/>
        <end position="166"/>
    </location>
</feature>
<sequence length="268" mass="30206">MLLSHSLETKPRKTSRADVFECKTCNRQFPSFQALGGHRSASHKRPKLMGEELKERTKTQNLGNKPKMHECSICGLEFAMGQALGGHMRRHRAMMDAMTMKRMREDGGIESLDMASCLMLLSHSLETKPRKTSRADVFECKTCNRQFPSFQALGGHRSASHKRPKLMGEELKERTKTQNLGNKPKMHECSICGLEFAMGQALGGHMRRHRAMMDGGFSSAAIEKKVPVLKRSNSTRVMCLDLNLTPLENDLKLLFGKKAPQIDFTLMI</sequence>
<organism evidence="11 12">
    <name type="scientific">Quercus suber</name>
    <name type="common">Cork oak</name>
    <dbReference type="NCBI Taxonomy" id="58331"/>
    <lineage>
        <taxon>Eukaryota</taxon>
        <taxon>Viridiplantae</taxon>
        <taxon>Streptophyta</taxon>
        <taxon>Embryophyta</taxon>
        <taxon>Tracheophyta</taxon>
        <taxon>Spermatophyta</taxon>
        <taxon>Magnoliopsida</taxon>
        <taxon>eudicotyledons</taxon>
        <taxon>Gunneridae</taxon>
        <taxon>Pentapetalae</taxon>
        <taxon>rosids</taxon>
        <taxon>fabids</taxon>
        <taxon>Fagales</taxon>
        <taxon>Fagaceae</taxon>
        <taxon>Quercus</taxon>
    </lineage>
</organism>
<dbReference type="PANTHER" id="PTHR26374:SF379">
    <property type="entry name" value="ZINC FINGER PROTEIN ZAT12"/>
    <property type="match status" value="1"/>
</dbReference>